<gene>
    <name evidence="1" type="ORF">B4110_2951</name>
</gene>
<evidence type="ECO:0008006" key="3">
    <source>
        <dbReference type="Google" id="ProtNLM"/>
    </source>
</evidence>
<dbReference type="AlphaFoldDB" id="A0A150MTF5"/>
<reference evidence="1 2" key="1">
    <citation type="submission" date="2016-01" db="EMBL/GenBank/DDBJ databases">
        <title>Draft Genome Sequences of Seven Thermophilic Sporeformers Isolated from Foods.</title>
        <authorList>
            <person name="Berendsen E.M."/>
            <person name="Wells-Bennik M.H."/>
            <person name="Krawcyk A.O."/>
            <person name="De Jong A."/>
            <person name="Holsappel S."/>
            <person name="Eijlander R.T."/>
            <person name="Kuipers O.P."/>
        </authorList>
    </citation>
    <scope>NUCLEOTIDE SEQUENCE [LARGE SCALE GENOMIC DNA]</scope>
    <source>
        <strain evidence="1 2">B4110</strain>
    </source>
</reference>
<dbReference type="SUPFAM" id="SSF53335">
    <property type="entry name" value="S-adenosyl-L-methionine-dependent methyltransferases"/>
    <property type="match status" value="1"/>
</dbReference>
<dbReference type="PATRIC" id="fig|153151.4.peg.283"/>
<dbReference type="InterPro" id="IPR029063">
    <property type="entry name" value="SAM-dependent_MTases_sf"/>
</dbReference>
<proteinExistence type="predicted"/>
<dbReference type="PANTHER" id="PTHR35276">
    <property type="entry name" value="S-ADENOSYL-L-METHIONINE-DEPENDENT METHYLTRANSFERASES SUPERFAMILY PROTEIN"/>
    <property type="match status" value="1"/>
</dbReference>
<sequence>MKLAKILPFTRTLMDLAVNEGDIVVDATVGNGHDTLYLAQRVGESGHVFGFDIQKEAIAKTSARLQEHNMLNRVTLFQASHDQLIEKIPSIYHGRITGAMFNLGYLPGGDKRIVTKPDSTIRAIEQLMQIMAKEGIIVLVVYHGHPEGIIERDELLNYVKTIDQKRAHVLKYEFINQINNPPFIIAIEKRS</sequence>
<organism evidence="1 2">
    <name type="scientific">Parageobacillus toebii</name>
    <dbReference type="NCBI Taxonomy" id="153151"/>
    <lineage>
        <taxon>Bacteria</taxon>
        <taxon>Bacillati</taxon>
        <taxon>Bacillota</taxon>
        <taxon>Bacilli</taxon>
        <taxon>Bacillales</taxon>
        <taxon>Anoxybacillaceae</taxon>
        <taxon>Parageobacillus</taxon>
    </lineage>
</organism>
<evidence type="ECO:0000313" key="1">
    <source>
        <dbReference type="EMBL" id="KYD27632.1"/>
    </source>
</evidence>
<accession>A0A150MTF5</accession>
<dbReference type="PANTHER" id="PTHR35276:SF1">
    <property type="entry name" value="TRNA (MNM(5)S(2)U34)-METHYLTRANSFERASE, CHLOROPLASTIC"/>
    <property type="match status" value="1"/>
</dbReference>
<dbReference type="Gene3D" id="3.40.50.150">
    <property type="entry name" value="Vaccinia Virus protein VP39"/>
    <property type="match status" value="1"/>
</dbReference>
<comment type="caution">
    <text evidence="1">The sequence shown here is derived from an EMBL/GenBank/DDBJ whole genome shotgun (WGS) entry which is preliminary data.</text>
</comment>
<dbReference type="InterPro" id="IPR010719">
    <property type="entry name" value="MnmM_MeTrfase"/>
</dbReference>
<dbReference type="EMBL" id="LQYW01000093">
    <property type="protein sequence ID" value="KYD27632.1"/>
    <property type="molecule type" value="Genomic_DNA"/>
</dbReference>
<dbReference type="Proteomes" id="UP000075324">
    <property type="component" value="Unassembled WGS sequence"/>
</dbReference>
<dbReference type="Pfam" id="PF06962">
    <property type="entry name" value="rRNA_methylase"/>
    <property type="match status" value="1"/>
</dbReference>
<protein>
    <recommendedName>
        <fullName evidence="3">16S rRNA (Cytosine(1402)-N(4))-methyltransferase</fullName>
    </recommendedName>
</protein>
<dbReference type="RefSeq" id="WP_015864864.1">
    <property type="nucleotide sequence ID" value="NZ_LQYW01000093.1"/>
</dbReference>
<evidence type="ECO:0000313" key="2">
    <source>
        <dbReference type="Proteomes" id="UP000075324"/>
    </source>
</evidence>
<name>A0A150MTF5_9BACL</name>
<dbReference type="CDD" id="cd02440">
    <property type="entry name" value="AdoMet_MTases"/>
    <property type="match status" value="1"/>
</dbReference>